<evidence type="ECO:0000256" key="8">
    <source>
        <dbReference type="SAM" id="MobiDB-lite"/>
    </source>
</evidence>
<protein>
    <submittedName>
        <fullName evidence="10">Putative PurR-regulated permease PerM</fullName>
    </submittedName>
</protein>
<sequence>MTWPAGGGRVGHTDGVTSQSTADPDAGDPVPTWLRTGAGWSWRLIVLLAAVAAVFWLTAQVQLVFVAIFLALVFTAVLNPLTDLYERAMPRPLATGLAILSGVVLVGGLLAYVVASVAGQWERLALQFSSGVDQLVDLAESLPGPFEVELAQRSQWLGDVSGWVRENSEEVAARAAEGAGSVVEAFAALALAIFLTVFFLASGATMWRWFLAQLPAVHRGHWRGAAAAGWYTFSGYTRGTVIIAITNGILAGILLAVLGVPLSAPLAVLVFIGTFIPIIGAPLAMIIAAVVALAAQGPLTALVVTLGIAGIGQLEGHVLQPLIMGRQVSLHPVVVALAVTSGTLVGGVLGAVVAVPLVAVAWAVFSAMRGRPEGEGGDDADDGEDAPPGPAAEGRDDASGTSGPRPPSDTPRVHTET</sequence>
<accession>A0A3N4Z762</accession>
<dbReference type="EMBL" id="RKQZ01000001">
    <property type="protein sequence ID" value="RPF21668.1"/>
    <property type="molecule type" value="Genomic_DNA"/>
</dbReference>
<feature type="region of interest" description="Disordered" evidence="8">
    <location>
        <begin position="371"/>
        <end position="417"/>
    </location>
</feature>
<evidence type="ECO:0000256" key="2">
    <source>
        <dbReference type="ARBA" id="ARBA00009773"/>
    </source>
</evidence>
<evidence type="ECO:0000256" key="6">
    <source>
        <dbReference type="ARBA" id="ARBA00022989"/>
    </source>
</evidence>
<keyword evidence="3" id="KW-0813">Transport</keyword>
<dbReference type="GO" id="GO:0005886">
    <property type="term" value="C:plasma membrane"/>
    <property type="evidence" value="ECO:0007669"/>
    <property type="project" value="UniProtKB-SubCell"/>
</dbReference>
<evidence type="ECO:0000256" key="5">
    <source>
        <dbReference type="ARBA" id="ARBA00022692"/>
    </source>
</evidence>
<dbReference type="AlphaFoldDB" id="A0A3N4Z762"/>
<evidence type="ECO:0000256" key="9">
    <source>
        <dbReference type="SAM" id="Phobius"/>
    </source>
</evidence>
<feature type="transmembrane region" description="Helical" evidence="9">
    <location>
        <begin position="266"/>
        <end position="294"/>
    </location>
</feature>
<feature type="transmembrane region" description="Helical" evidence="9">
    <location>
        <begin position="241"/>
        <end position="260"/>
    </location>
</feature>
<dbReference type="PANTHER" id="PTHR21716">
    <property type="entry name" value="TRANSMEMBRANE PROTEIN"/>
    <property type="match status" value="1"/>
</dbReference>
<keyword evidence="6 9" id="KW-1133">Transmembrane helix</keyword>
<feature type="transmembrane region" description="Helical" evidence="9">
    <location>
        <begin position="93"/>
        <end position="115"/>
    </location>
</feature>
<dbReference type="PANTHER" id="PTHR21716:SF53">
    <property type="entry name" value="PERMEASE PERM-RELATED"/>
    <property type="match status" value="1"/>
</dbReference>
<comment type="similarity">
    <text evidence="2">Belongs to the autoinducer-2 exporter (AI-2E) (TC 2.A.86) family.</text>
</comment>
<feature type="compositionally biased region" description="Acidic residues" evidence="8">
    <location>
        <begin position="375"/>
        <end position="385"/>
    </location>
</feature>
<evidence type="ECO:0000256" key="1">
    <source>
        <dbReference type="ARBA" id="ARBA00004651"/>
    </source>
</evidence>
<keyword evidence="4" id="KW-1003">Cell membrane</keyword>
<evidence type="ECO:0000256" key="4">
    <source>
        <dbReference type="ARBA" id="ARBA00022475"/>
    </source>
</evidence>
<reference evidence="10 11" key="1">
    <citation type="submission" date="2018-11" db="EMBL/GenBank/DDBJ databases">
        <title>Sequencing the genomes of 1000 actinobacteria strains.</title>
        <authorList>
            <person name="Klenk H.-P."/>
        </authorList>
    </citation>
    <scope>NUCLEOTIDE SEQUENCE [LARGE SCALE GENOMIC DNA]</scope>
    <source>
        <strain evidence="10 11">DSM 15700</strain>
    </source>
</reference>
<feature type="transmembrane region" description="Helical" evidence="9">
    <location>
        <begin position="63"/>
        <end position="81"/>
    </location>
</feature>
<feature type="compositionally biased region" description="Gly residues" evidence="8">
    <location>
        <begin position="1"/>
        <end position="10"/>
    </location>
</feature>
<feature type="region of interest" description="Disordered" evidence="8">
    <location>
        <begin position="1"/>
        <end position="30"/>
    </location>
</feature>
<dbReference type="Proteomes" id="UP000280501">
    <property type="component" value="Unassembled WGS sequence"/>
</dbReference>
<feature type="transmembrane region" description="Helical" evidence="9">
    <location>
        <begin position="343"/>
        <end position="365"/>
    </location>
</feature>
<comment type="caution">
    <text evidence="10">The sequence shown here is derived from an EMBL/GenBank/DDBJ whole genome shotgun (WGS) entry which is preliminary data.</text>
</comment>
<feature type="transmembrane region" description="Helical" evidence="9">
    <location>
        <begin position="40"/>
        <end position="57"/>
    </location>
</feature>
<evidence type="ECO:0000256" key="7">
    <source>
        <dbReference type="ARBA" id="ARBA00023136"/>
    </source>
</evidence>
<name>A0A3N4Z762_9MICO</name>
<evidence type="ECO:0000313" key="10">
    <source>
        <dbReference type="EMBL" id="RPF21668.1"/>
    </source>
</evidence>
<keyword evidence="5 9" id="KW-0812">Transmembrane</keyword>
<dbReference type="InterPro" id="IPR002549">
    <property type="entry name" value="AI-2E-like"/>
</dbReference>
<dbReference type="OrthoDB" id="9784366at2"/>
<dbReference type="Pfam" id="PF01594">
    <property type="entry name" value="AI-2E_transport"/>
    <property type="match status" value="1"/>
</dbReference>
<feature type="transmembrane region" description="Helical" evidence="9">
    <location>
        <begin position="185"/>
        <end position="210"/>
    </location>
</feature>
<gene>
    <name evidence="10" type="ORF">EDD34_2300</name>
</gene>
<evidence type="ECO:0000256" key="3">
    <source>
        <dbReference type="ARBA" id="ARBA00022448"/>
    </source>
</evidence>
<comment type="subcellular location">
    <subcellularLocation>
        <location evidence="1">Cell membrane</location>
        <topology evidence="1">Multi-pass membrane protein</topology>
    </subcellularLocation>
</comment>
<keyword evidence="7 9" id="KW-0472">Membrane</keyword>
<proteinExistence type="inferred from homology"/>
<dbReference type="GO" id="GO:0055085">
    <property type="term" value="P:transmembrane transport"/>
    <property type="evidence" value="ECO:0007669"/>
    <property type="project" value="TreeGrafter"/>
</dbReference>
<evidence type="ECO:0000313" key="11">
    <source>
        <dbReference type="Proteomes" id="UP000280501"/>
    </source>
</evidence>
<organism evidence="10 11">
    <name type="scientific">Myceligenerans xiligouense</name>
    <dbReference type="NCBI Taxonomy" id="253184"/>
    <lineage>
        <taxon>Bacteria</taxon>
        <taxon>Bacillati</taxon>
        <taxon>Actinomycetota</taxon>
        <taxon>Actinomycetes</taxon>
        <taxon>Micrococcales</taxon>
        <taxon>Promicromonosporaceae</taxon>
        <taxon>Myceligenerans</taxon>
    </lineage>
</organism>
<keyword evidence="11" id="KW-1185">Reference proteome</keyword>